<protein>
    <submittedName>
        <fullName evidence="2">Uncharacterized protein</fullName>
    </submittedName>
</protein>
<sequence>MAAIFSRIHGDNVDVSEDLKTATWTVNKHYGICVIDKTFLKGDSIELIIDGTGGGGHVLLGLTNFKDKDFKGCKDHGTKVGGKPGRVQRVMVKGDKDCIKLERRSECQVIQTLRDEETVIDIDRGDNYRLCADILFGQLTLTIKDGTNSKKFTWNCKLSGKNVEISKDCKMVSLIDTNPHCSLAIQNPLEEQQPMKIKLAPKDRAQWHYMKLFASQIPPRLSQINSTNFSFEENGSYVPLIRIKNPKDELIMWLYGNTITCKVGLHSASYLQMSVQANNSIYIYAEICRLVLTMDDSKDEKFTWPEDDDVSHYLNAEPESIYDEVYDDIPLELVMRDKKEPVENEEQDPKDLLKTLEKKLKNVKSNHKDTSYKRDQIYKFIQRFDEELKMFDKQPSSKDRPPAPIPRPLYYTPLCSASSTQCGSSSSCIYTKRGSDTYIRKKVPVNLTNDNVDELEQMIKDLKKRVAILEDKKKRISIKTSFNFN</sequence>
<comment type="caution">
    <text evidence="2">The sequence shown here is derived from an EMBL/GenBank/DDBJ whole genome shotgun (WGS) entry which is preliminary data.</text>
</comment>
<reference evidence="2 3" key="1">
    <citation type="submission" date="2024-01" db="EMBL/GenBank/DDBJ databases">
        <title>The genome of the rayed Mediterranean limpet Patella caerulea (Linnaeus, 1758).</title>
        <authorList>
            <person name="Anh-Thu Weber A."/>
            <person name="Halstead-Nussloch G."/>
        </authorList>
    </citation>
    <scope>NUCLEOTIDE SEQUENCE [LARGE SCALE GENOMIC DNA]</scope>
    <source>
        <strain evidence="2">AATW-2023a</strain>
        <tissue evidence="2">Whole specimen</tissue>
    </source>
</reference>
<dbReference type="AlphaFoldDB" id="A0AAN8K7M8"/>
<gene>
    <name evidence="2" type="ORF">SNE40_006321</name>
</gene>
<accession>A0AAN8K7M8</accession>
<organism evidence="2 3">
    <name type="scientific">Patella caerulea</name>
    <name type="common">Rayed Mediterranean limpet</name>
    <dbReference type="NCBI Taxonomy" id="87958"/>
    <lineage>
        <taxon>Eukaryota</taxon>
        <taxon>Metazoa</taxon>
        <taxon>Spiralia</taxon>
        <taxon>Lophotrochozoa</taxon>
        <taxon>Mollusca</taxon>
        <taxon>Gastropoda</taxon>
        <taxon>Patellogastropoda</taxon>
        <taxon>Patelloidea</taxon>
        <taxon>Patellidae</taxon>
        <taxon>Patella</taxon>
    </lineage>
</organism>
<name>A0AAN8K7M8_PATCE</name>
<keyword evidence="3" id="KW-1185">Reference proteome</keyword>
<proteinExistence type="predicted"/>
<evidence type="ECO:0000313" key="3">
    <source>
        <dbReference type="Proteomes" id="UP001347796"/>
    </source>
</evidence>
<dbReference type="EMBL" id="JAZGQO010000005">
    <property type="protein sequence ID" value="KAK6187073.1"/>
    <property type="molecule type" value="Genomic_DNA"/>
</dbReference>
<keyword evidence="1" id="KW-0175">Coiled coil</keyword>
<evidence type="ECO:0000313" key="2">
    <source>
        <dbReference type="EMBL" id="KAK6187073.1"/>
    </source>
</evidence>
<evidence type="ECO:0000256" key="1">
    <source>
        <dbReference type="SAM" id="Coils"/>
    </source>
</evidence>
<feature type="coiled-coil region" evidence="1">
    <location>
        <begin position="445"/>
        <end position="479"/>
    </location>
</feature>
<dbReference type="Proteomes" id="UP001347796">
    <property type="component" value="Unassembled WGS sequence"/>
</dbReference>